<feature type="transmembrane region" description="Helical" evidence="14">
    <location>
        <begin position="20"/>
        <end position="38"/>
    </location>
</feature>
<keyword evidence="3 14" id="KW-1003">Cell membrane</keyword>
<feature type="transmembrane region" description="Helical" evidence="14">
    <location>
        <begin position="110"/>
        <end position="133"/>
    </location>
</feature>
<dbReference type="Proteomes" id="UP001595816">
    <property type="component" value="Unassembled WGS sequence"/>
</dbReference>
<feature type="transmembrane region" description="Helical" evidence="14">
    <location>
        <begin position="154"/>
        <end position="177"/>
    </location>
</feature>
<dbReference type="PIRSF" id="PIRSF006404">
    <property type="entry name" value="UCP006404_Pept_M50_CBS"/>
    <property type="match status" value="1"/>
</dbReference>
<evidence type="ECO:0000256" key="14">
    <source>
        <dbReference type="PIRNR" id="PIRNR006404"/>
    </source>
</evidence>
<evidence type="ECO:0000256" key="7">
    <source>
        <dbReference type="ARBA" id="ARBA00022737"/>
    </source>
</evidence>
<evidence type="ECO:0000256" key="12">
    <source>
        <dbReference type="ARBA" id="ARBA00023122"/>
    </source>
</evidence>
<feature type="transmembrane region" description="Helical" evidence="14">
    <location>
        <begin position="79"/>
        <end position="104"/>
    </location>
</feature>
<evidence type="ECO:0000256" key="10">
    <source>
        <dbReference type="ARBA" id="ARBA00022989"/>
    </source>
</evidence>
<dbReference type="RefSeq" id="WP_253763917.1">
    <property type="nucleotide sequence ID" value="NZ_JAMZDZ010000001.1"/>
</dbReference>
<dbReference type="GO" id="GO:0006508">
    <property type="term" value="P:proteolysis"/>
    <property type="evidence" value="ECO:0007669"/>
    <property type="project" value="UniProtKB-KW"/>
</dbReference>
<dbReference type="InterPro" id="IPR008915">
    <property type="entry name" value="Peptidase_M50"/>
</dbReference>
<dbReference type="EMBL" id="JBHSAY010000035">
    <property type="protein sequence ID" value="MFC4136928.1"/>
    <property type="molecule type" value="Genomic_DNA"/>
</dbReference>
<dbReference type="PANTHER" id="PTHR39188">
    <property type="entry name" value="MEMBRANE-ASSOCIATED ZINC METALLOPROTEASE M50B"/>
    <property type="match status" value="1"/>
</dbReference>
<comment type="caution">
    <text evidence="16">The sequence shown here is derived from an EMBL/GenBank/DDBJ whole genome shotgun (WGS) entry which is preliminary data.</text>
</comment>
<proteinExistence type="inferred from homology"/>
<keyword evidence="8 14" id="KW-0378">Hydrolase</keyword>
<sequence length="346" mass="36326">MALLIMVSWGSQLAVSHGSIGYALAAAMAFSLLVSVLLHELGHALVARWRGVGVRGITLDLLGGYTEMESDPRKPSTELLFSLAGPLVSFLIGAVATVAALLMPPSLLRILIWQVAFSNLVVAVYNALPGLPLDGGRALRAAVWAINGDKTTGTIVAGWSGRVVAVLTIVVAFVLYATGLYSAVGLIIAALIAFTLWQGATASINQAKVMARFPLIDPVRLARPLFVVPTGTSLAEALRRAAEQGRPAAALGVADASGRLVALVKREAAAAVPEQRRPWVPVESIARDIDSVGVIAAGLRGEDVIRAVQQHPADEFLVTTGEDVVGVLHLADLVQLLDPRARRSAQ</sequence>
<evidence type="ECO:0000256" key="1">
    <source>
        <dbReference type="ARBA" id="ARBA00004651"/>
    </source>
</evidence>
<evidence type="ECO:0000256" key="13">
    <source>
        <dbReference type="ARBA" id="ARBA00023136"/>
    </source>
</evidence>
<feature type="domain" description="Peptidase M50" evidence="15">
    <location>
        <begin position="112"/>
        <end position="157"/>
    </location>
</feature>
<evidence type="ECO:0000313" key="16">
    <source>
        <dbReference type="EMBL" id="MFC4136928.1"/>
    </source>
</evidence>
<dbReference type="GO" id="GO:0008233">
    <property type="term" value="F:peptidase activity"/>
    <property type="evidence" value="ECO:0007669"/>
    <property type="project" value="UniProtKB-KW"/>
</dbReference>
<dbReference type="InterPro" id="IPR046342">
    <property type="entry name" value="CBS_dom_sf"/>
</dbReference>
<evidence type="ECO:0000256" key="8">
    <source>
        <dbReference type="ARBA" id="ARBA00022801"/>
    </source>
</evidence>
<accession>A0ABV8M304</accession>
<keyword evidence="7" id="KW-0677">Repeat</keyword>
<feature type="transmembrane region" description="Helical" evidence="14">
    <location>
        <begin position="183"/>
        <end position="204"/>
    </location>
</feature>
<dbReference type="Pfam" id="PF02163">
    <property type="entry name" value="Peptidase_M50"/>
    <property type="match status" value="2"/>
</dbReference>
<dbReference type="CDD" id="cd06164">
    <property type="entry name" value="S2P-M50_SpoIVFB_CBS"/>
    <property type="match status" value="1"/>
</dbReference>
<name>A0ABV8M304_9ACTN</name>
<evidence type="ECO:0000256" key="6">
    <source>
        <dbReference type="ARBA" id="ARBA00022723"/>
    </source>
</evidence>
<keyword evidence="13 14" id="KW-0472">Membrane</keyword>
<keyword evidence="4 14" id="KW-0645">Protease</keyword>
<evidence type="ECO:0000256" key="4">
    <source>
        <dbReference type="ARBA" id="ARBA00022670"/>
    </source>
</evidence>
<evidence type="ECO:0000256" key="9">
    <source>
        <dbReference type="ARBA" id="ARBA00022833"/>
    </source>
</evidence>
<keyword evidence="10 14" id="KW-1133">Transmembrane helix</keyword>
<evidence type="ECO:0000259" key="15">
    <source>
        <dbReference type="Pfam" id="PF02163"/>
    </source>
</evidence>
<keyword evidence="5 14" id="KW-0812">Transmembrane</keyword>
<evidence type="ECO:0000256" key="3">
    <source>
        <dbReference type="ARBA" id="ARBA00022475"/>
    </source>
</evidence>
<comment type="similarity">
    <text evidence="2 14">Belongs to the peptidase M50B family.</text>
</comment>
<evidence type="ECO:0000256" key="11">
    <source>
        <dbReference type="ARBA" id="ARBA00023049"/>
    </source>
</evidence>
<keyword evidence="17" id="KW-1185">Reference proteome</keyword>
<gene>
    <name evidence="16" type="ORF">ACFOZ4_40520</name>
</gene>
<dbReference type="PANTHER" id="PTHR39188:SF3">
    <property type="entry name" value="STAGE IV SPORULATION PROTEIN FB"/>
    <property type="match status" value="1"/>
</dbReference>
<evidence type="ECO:0000313" key="17">
    <source>
        <dbReference type="Proteomes" id="UP001595816"/>
    </source>
</evidence>
<feature type="domain" description="Peptidase M50" evidence="15">
    <location>
        <begin position="28"/>
        <end position="103"/>
    </location>
</feature>
<evidence type="ECO:0000256" key="2">
    <source>
        <dbReference type="ARBA" id="ARBA00007931"/>
    </source>
</evidence>
<keyword evidence="9 14" id="KW-0862">Zinc</keyword>
<protein>
    <recommendedName>
        <fullName evidence="14">Zinc metalloprotease</fullName>
    </recommendedName>
</protein>
<dbReference type="InterPro" id="IPR016483">
    <property type="entry name" value="UCP006404_Pept_M50_CBS"/>
</dbReference>
<dbReference type="SUPFAM" id="SSF54631">
    <property type="entry name" value="CBS-domain pair"/>
    <property type="match status" value="1"/>
</dbReference>
<keyword evidence="12" id="KW-0129">CBS domain</keyword>
<keyword evidence="6 14" id="KW-0479">Metal-binding</keyword>
<evidence type="ECO:0000256" key="5">
    <source>
        <dbReference type="ARBA" id="ARBA00022692"/>
    </source>
</evidence>
<comment type="subcellular location">
    <subcellularLocation>
        <location evidence="1 14">Cell membrane</location>
        <topology evidence="1 14">Multi-pass membrane protein</topology>
    </subcellularLocation>
</comment>
<organism evidence="16 17">
    <name type="scientific">Hamadaea flava</name>
    <dbReference type="NCBI Taxonomy" id="1742688"/>
    <lineage>
        <taxon>Bacteria</taxon>
        <taxon>Bacillati</taxon>
        <taxon>Actinomycetota</taxon>
        <taxon>Actinomycetes</taxon>
        <taxon>Micromonosporales</taxon>
        <taxon>Micromonosporaceae</taxon>
        <taxon>Hamadaea</taxon>
    </lineage>
</organism>
<keyword evidence="11 14" id="KW-0482">Metalloprotease</keyword>
<reference evidence="17" key="1">
    <citation type="journal article" date="2019" name="Int. J. Syst. Evol. Microbiol.">
        <title>The Global Catalogue of Microorganisms (GCM) 10K type strain sequencing project: providing services to taxonomists for standard genome sequencing and annotation.</title>
        <authorList>
            <consortium name="The Broad Institute Genomics Platform"/>
            <consortium name="The Broad Institute Genome Sequencing Center for Infectious Disease"/>
            <person name="Wu L."/>
            <person name="Ma J."/>
        </authorList>
    </citation>
    <scope>NUCLEOTIDE SEQUENCE [LARGE SCALE GENOMIC DNA]</scope>
    <source>
        <strain evidence="17">CGMCC 4.7289</strain>
    </source>
</reference>
<comment type="cofactor">
    <cofactor evidence="14">
        <name>Zn(2+)</name>
        <dbReference type="ChEBI" id="CHEBI:29105"/>
    </cofactor>
    <text evidence="14">Binds 1 zinc ion per subunit.</text>
</comment>